<evidence type="ECO:0000313" key="2">
    <source>
        <dbReference type="EMBL" id="MDQ7911028.1"/>
    </source>
</evidence>
<dbReference type="RefSeq" id="WP_308718258.1">
    <property type="nucleotide sequence ID" value="NZ_JAVHUY010000068.1"/>
</dbReference>
<name>A0ABU0ZVG2_9ACTN</name>
<dbReference type="EMBL" id="JAVHUY010000068">
    <property type="protein sequence ID" value="MDQ7911028.1"/>
    <property type="molecule type" value="Genomic_DNA"/>
</dbReference>
<comment type="caution">
    <text evidence="2">The sequence shown here is derived from an EMBL/GenBank/DDBJ whole genome shotgun (WGS) entry which is preliminary data.</text>
</comment>
<keyword evidence="3" id="KW-1185">Reference proteome</keyword>
<evidence type="ECO:0000313" key="3">
    <source>
        <dbReference type="Proteomes" id="UP001230908"/>
    </source>
</evidence>
<organism evidence="2 3">
    <name type="scientific">Phytohabitans maris</name>
    <dbReference type="NCBI Taxonomy" id="3071409"/>
    <lineage>
        <taxon>Bacteria</taxon>
        <taxon>Bacillati</taxon>
        <taxon>Actinomycetota</taxon>
        <taxon>Actinomycetes</taxon>
        <taxon>Micromonosporales</taxon>
        <taxon>Micromonosporaceae</taxon>
    </lineage>
</organism>
<sequence length="172" mass="17233">MLRESSAVAAFAVLIAAGCNQSPDQPVGQAAPAQTTPAAPAQTTPAAPAQSTPAAPPATTAAPAAPAQPPPPAAPRVVPVPVPVPVPYAVPEGYAPLGQLATLKQEANLRALPDTTSTVLADLPAGTQVDVLCWVTGEPTYGSDKYGSMWLSLASGGYVHSYLTTPVDVATC</sequence>
<protein>
    <recommendedName>
        <fullName evidence="4">SH3b domain-containing protein</fullName>
    </recommendedName>
</protein>
<proteinExistence type="predicted"/>
<gene>
    <name evidence="2" type="ORF">RB614_41725</name>
</gene>
<dbReference type="PROSITE" id="PS51257">
    <property type="entry name" value="PROKAR_LIPOPROTEIN"/>
    <property type="match status" value="1"/>
</dbReference>
<evidence type="ECO:0008006" key="4">
    <source>
        <dbReference type="Google" id="ProtNLM"/>
    </source>
</evidence>
<evidence type="ECO:0000256" key="1">
    <source>
        <dbReference type="SAM" id="MobiDB-lite"/>
    </source>
</evidence>
<dbReference type="Proteomes" id="UP001230908">
    <property type="component" value="Unassembled WGS sequence"/>
</dbReference>
<feature type="region of interest" description="Disordered" evidence="1">
    <location>
        <begin position="21"/>
        <end position="80"/>
    </location>
</feature>
<feature type="compositionally biased region" description="Pro residues" evidence="1">
    <location>
        <begin position="66"/>
        <end position="80"/>
    </location>
</feature>
<accession>A0ABU0ZVG2</accession>
<reference evidence="2 3" key="1">
    <citation type="submission" date="2023-08" db="EMBL/GenBank/DDBJ databases">
        <title>Phytohabitans sansha sp. nov., isolated from marine sediment.</title>
        <authorList>
            <person name="Zhao Y."/>
            <person name="Yi K."/>
        </authorList>
    </citation>
    <scope>NUCLEOTIDE SEQUENCE [LARGE SCALE GENOMIC DNA]</scope>
    <source>
        <strain evidence="2 3">ZYX-F-186</strain>
    </source>
</reference>
<feature type="compositionally biased region" description="Low complexity" evidence="1">
    <location>
        <begin position="25"/>
        <end position="65"/>
    </location>
</feature>